<dbReference type="SUPFAM" id="SSF89550">
    <property type="entry name" value="PHP domain-like"/>
    <property type="match status" value="1"/>
</dbReference>
<dbReference type="Proteomes" id="UP000676428">
    <property type="component" value="Chromosome"/>
</dbReference>
<dbReference type="Gene3D" id="3.20.20.140">
    <property type="entry name" value="Metal-dependent hydrolases"/>
    <property type="match status" value="1"/>
</dbReference>
<protein>
    <submittedName>
        <fullName evidence="2">PHP domain-containing protein</fullName>
    </submittedName>
</protein>
<accession>A0ABX8DFG7</accession>
<evidence type="ECO:0000313" key="3">
    <source>
        <dbReference type="Proteomes" id="UP000676428"/>
    </source>
</evidence>
<name>A0ABX8DFG7_9GAMM</name>
<dbReference type="InterPro" id="IPR003141">
    <property type="entry name" value="Pol/His_phosphatase_N"/>
</dbReference>
<keyword evidence="3" id="KW-1185">Reference proteome</keyword>
<dbReference type="Gene3D" id="1.10.150.650">
    <property type="match status" value="1"/>
</dbReference>
<dbReference type="PANTHER" id="PTHR42924:SF3">
    <property type="entry name" value="POLYMERASE_HISTIDINOL PHOSPHATASE N-TERMINAL DOMAIN-CONTAINING PROTEIN"/>
    <property type="match status" value="1"/>
</dbReference>
<dbReference type="NCBIfam" id="NF047791">
    <property type="entry name" value="RNaseRnm"/>
    <property type="match status" value="1"/>
</dbReference>
<dbReference type="InterPro" id="IPR052018">
    <property type="entry name" value="PHP_domain"/>
</dbReference>
<dbReference type="InterPro" id="IPR004013">
    <property type="entry name" value="PHP_dom"/>
</dbReference>
<dbReference type="EMBL" id="CP074572">
    <property type="protein sequence ID" value="QVK23455.1"/>
    <property type="molecule type" value="Genomic_DNA"/>
</dbReference>
<dbReference type="InterPro" id="IPR016195">
    <property type="entry name" value="Pol/histidinol_Pase-like"/>
</dbReference>
<sequence length="286" mass="31294">MITEQTCIDLHCHSTASDGALSPSDVVARAINNGVDVLAITDHDTIAGVAAAKRFNQQQPQPLQLVNGVEISTRWHAYDIHIVGLAFDCEHPPLLAFLAQQRQLRELRAQEIGQRLEKAGITGAYEGAKMLAGDAALSRGHYARYLVAAGVVDDISKVFKRYLARGKTGYVPNNWGDMQTAIAAIHAAGGIAVLAHPSGYQLKGKWLKKLVREFKEAGGEAMEVVMGQQSPDDLVQLAQLANLNGLKASVGSDFHFPGRWLELGKNLRRPKGLDWVWQTEQWTVKQ</sequence>
<gene>
    <name evidence="2" type="ORF">KHX94_01290</name>
</gene>
<proteinExistence type="predicted"/>
<feature type="domain" description="Polymerase/histidinol phosphatase N-terminal" evidence="1">
    <location>
        <begin position="8"/>
        <end position="75"/>
    </location>
</feature>
<dbReference type="SMART" id="SM00481">
    <property type="entry name" value="POLIIIAc"/>
    <property type="match status" value="1"/>
</dbReference>
<evidence type="ECO:0000259" key="1">
    <source>
        <dbReference type="SMART" id="SM00481"/>
    </source>
</evidence>
<dbReference type="PANTHER" id="PTHR42924">
    <property type="entry name" value="EXONUCLEASE"/>
    <property type="match status" value="1"/>
</dbReference>
<evidence type="ECO:0000313" key="2">
    <source>
        <dbReference type="EMBL" id="QVK23455.1"/>
    </source>
</evidence>
<dbReference type="RefSeq" id="WP_213682081.1">
    <property type="nucleotide sequence ID" value="NZ_CP074572.1"/>
</dbReference>
<organism evidence="2 3">
    <name type="scientific">Shewanella dokdonensis</name>
    <dbReference type="NCBI Taxonomy" id="712036"/>
    <lineage>
        <taxon>Bacteria</taxon>
        <taxon>Pseudomonadati</taxon>
        <taxon>Pseudomonadota</taxon>
        <taxon>Gammaproteobacteria</taxon>
        <taxon>Alteromonadales</taxon>
        <taxon>Shewanellaceae</taxon>
        <taxon>Shewanella</taxon>
    </lineage>
</organism>
<dbReference type="CDD" id="cd07438">
    <property type="entry name" value="PHP_HisPPase_AMP"/>
    <property type="match status" value="1"/>
</dbReference>
<dbReference type="Pfam" id="PF02811">
    <property type="entry name" value="PHP"/>
    <property type="match status" value="1"/>
</dbReference>
<reference evidence="2 3" key="1">
    <citation type="journal article" date="2012" name="Int. J. Syst. Evol. Microbiol.">
        <title>Shewanella dokdonensis sp. nov., isolated from seawater.</title>
        <authorList>
            <person name="Sung H.R."/>
            <person name="Yoon J.H."/>
            <person name="Ghim S.Y."/>
        </authorList>
    </citation>
    <scope>NUCLEOTIDE SEQUENCE [LARGE SCALE GENOMIC DNA]</scope>
    <source>
        <strain evidence="2 3">DSM 23626</strain>
    </source>
</reference>